<reference evidence="1 2" key="1">
    <citation type="journal article" date="2013" name="Nat. Commun.">
        <title>The evolution and pathogenic mechanisms of the rice sheath blight pathogen.</title>
        <authorList>
            <person name="Zheng A."/>
            <person name="Lin R."/>
            <person name="Xu L."/>
            <person name="Qin P."/>
            <person name="Tang C."/>
            <person name="Ai P."/>
            <person name="Zhang D."/>
            <person name="Liu Y."/>
            <person name="Sun Z."/>
            <person name="Feng H."/>
            <person name="Wang Y."/>
            <person name="Chen Y."/>
            <person name="Liang X."/>
            <person name="Fu R."/>
            <person name="Li Q."/>
            <person name="Zhang J."/>
            <person name="Yu X."/>
            <person name="Xie Z."/>
            <person name="Ding L."/>
            <person name="Guan P."/>
            <person name="Tang J."/>
            <person name="Liang Y."/>
            <person name="Wang S."/>
            <person name="Deng Q."/>
            <person name="Li S."/>
            <person name="Zhu J."/>
            <person name="Wang L."/>
            <person name="Liu H."/>
            <person name="Li P."/>
        </authorList>
    </citation>
    <scope>NUCLEOTIDE SEQUENCE [LARGE SCALE GENOMIC DNA]</scope>
    <source>
        <strain evidence="2">AG-1 IA</strain>
    </source>
</reference>
<gene>
    <name evidence="1" type="ORF">AG1IA_06105</name>
</gene>
<name>L8WT22_THACA</name>
<dbReference type="AlphaFoldDB" id="L8WT22"/>
<accession>L8WT22</accession>
<organism evidence="1 2">
    <name type="scientific">Thanatephorus cucumeris (strain AG1-IA)</name>
    <name type="common">Rice sheath blight fungus</name>
    <name type="synonym">Rhizoctonia solani</name>
    <dbReference type="NCBI Taxonomy" id="983506"/>
    <lineage>
        <taxon>Eukaryota</taxon>
        <taxon>Fungi</taxon>
        <taxon>Dikarya</taxon>
        <taxon>Basidiomycota</taxon>
        <taxon>Agaricomycotina</taxon>
        <taxon>Agaricomycetes</taxon>
        <taxon>Cantharellales</taxon>
        <taxon>Ceratobasidiaceae</taxon>
        <taxon>Rhizoctonia</taxon>
        <taxon>Rhizoctonia solani AG-1</taxon>
    </lineage>
</organism>
<sequence length="78" mass="8176">MDPAMEEDTTHLTVEAKNLTVSAKSIRMKGDMEVGAATTTPLEPSASTSTTITKVTRVVAMGVGAATKAIILTTKQRL</sequence>
<keyword evidence="2" id="KW-1185">Reference proteome</keyword>
<dbReference type="EMBL" id="AFRT01001597">
    <property type="protein sequence ID" value="ELU39883.1"/>
    <property type="molecule type" value="Genomic_DNA"/>
</dbReference>
<dbReference type="HOGENOM" id="CLU_2623694_0_0_1"/>
<evidence type="ECO:0000313" key="2">
    <source>
        <dbReference type="Proteomes" id="UP000011668"/>
    </source>
</evidence>
<dbReference type="Proteomes" id="UP000011668">
    <property type="component" value="Unassembled WGS sequence"/>
</dbReference>
<evidence type="ECO:0000313" key="1">
    <source>
        <dbReference type="EMBL" id="ELU39883.1"/>
    </source>
</evidence>
<protein>
    <submittedName>
        <fullName evidence="1">Uncharacterized protein</fullName>
    </submittedName>
</protein>
<comment type="caution">
    <text evidence="1">The sequence shown here is derived from an EMBL/GenBank/DDBJ whole genome shotgun (WGS) entry which is preliminary data.</text>
</comment>
<proteinExistence type="predicted"/>